<dbReference type="AlphaFoldDB" id="C6BTR3"/>
<gene>
    <name evidence="8" type="ordered locus">Desal_1781</name>
</gene>
<keyword evidence="6" id="KW-1133">Transmembrane helix</keyword>
<dbReference type="KEGG" id="dsa:Desal_1781"/>
<evidence type="ECO:0000313" key="8">
    <source>
        <dbReference type="EMBL" id="ACS79843.1"/>
    </source>
</evidence>
<evidence type="ECO:0000256" key="5">
    <source>
        <dbReference type="SAM" id="Coils"/>
    </source>
</evidence>
<proteinExistence type="inferred from homology"/>
<evidence type="ECO:0000256" key="1">
    <source>
        <dbReference type="ARBA" id="ARBA00004370"/>
    </source>
</evidence>
<evidence type="ECO:0000256" key="6">
    <source>
        <dbReference type="SAM" id="Phobius"/>
    </source>
</evidence>
<feature type="coiled-coil region" evidence="5">
    <location>
        <begin position="293"/>
        <end position="337"/>
    </location>
</feature>
<evidence type="ECO:0000256" key="4">
    <source>
        <dbReference type="PROSITE-ProRule" id="PRU00284"/>
    </source>
</evidence>
<dbReference type="eggNOG" id="COG0840">
    <property type="taxonomic scope" value="Bacteria"/>
</dbReference>
<keyword evidence="5" id="KW-0175">Coiled coil</keyword>
<accession>C6BTR3</accession>
<dbReference type="Pfam" id="PF00015">
    <property type="entry name" value="MCPsignal"/>
    <property type="match status" value="1"/>
</dbReference>
<dbReference type="GO" id="GO:0006935">
    <property type="term" value="P:chemotaxis"/>
    <property type="evidence" value="ECO:0007669"/>
    <property type="project" value="UniProtKB-ARBA"/>
</dbReference>
<dbReference type="SUPFAM" id="SSF58104">
    <property type="entry name" value="Methyl-accepting chemotaxis protein (MCP) signaling domain"/>
    <property type="match status" value="1"/>
</dbReference>
<reference evidence="8 9" key="1">
    <citation type="submission" date="2009-06" db="EMBL/GenBank/DDBJ databases">
        <title>Complete sequence of Desulfovibrio salexigens DSM 2638.</title>
        <authorList>
            <consortium name="US DOE Joint Genome Institute"/>
            <person name="Lucas S."/>
            <person name="Copeland A."/>
            <person name="Lapidus A."/>
            <person name="Glavina del Rio T."/>
            <person name="Tice H."/>
            <person name="Bruce D."/>
            <person name="Goodwin L."/>
            <person name="Pitluck S."/>
            <person name="Munk A.C."/>
            <person name="Brettin T."/>
            <person name="Detter J.C."/>
            <person name="Han C."/>
            <person name="Tapia R."/>
            <person name="Larimer F."/>
            <person name="Land M."/>
            <person name="Hauser L."/>
            <person name="Kyrpides N."/>
            <person name="Anderson I."/>
            <person name="Wall J.D."/>
            <person name="Arkin A.P."/>
            <person name="Dehal P."/>
            <person name="Chivian D."/>
            <person name="Giles B."/>
            <person name="Hazen T.C."/>
        </authorList>
    </citation>
    <scope>NUCLEOTIDE SEQUENCE [LARGE SCALE GENOMIC DNA]</scope>
    <source>
        <strain evidence="9">ATCC 14822 / DSM 2638 / NCIMB 8403 / VKM B-1763</strain>
    </source>
</reference>
<dbReference type="GO" id="GO:0007165">
    <property type="term" value="P:signal transduction"/>
    <property type="evidence" value="ECO:0007669"/>
    <property type="project" value="UniProtKB-KW"/>
</dbReference>
<dbReference type="GO" id="GO:0016020">
    <property type="term" value="C:membrane"/>
    <property type="evidence" value="ECO:0007669"/>
    <property type="project" value="UniProtKB-SubCell"/>
</dbReference>
<evidence type="ECO:0000256" key="3">
    <source>
        <dbReference type="ARBA" id="ARBA00029447"/>
    </source>
</evidence>
<feature type="domain" description="Methyl-accepting transducer" evidence="7">
    <location>
        <begin position="349"/>
        <end position="585"/>
    </location>
</feature>
<feature type="transmembrane region" description="Helical" evidence="6">
    <location>
        <begin position="223"/>
        <end position="246"/>
    </location>
</feature>
<dbReference type="STRING" id="526222.Desal_1781"/>
<comment type="subcellular location">
    <subcellularLocation>
        <location evidence="1">Membrane</location>
    </subcellularLocation>
</comment>
<keyword evidence="2 4" id="KW-0807">Transducer</keyword>
<organism evidence="8 9">
    <name type="scientific">Maridesulfovibrio salexigens (strain ATCC 14822 / DSM 2638 / NCIMB 8403 / VKM B-1763)</name>
    <name type="common">Desulfovibrio salexigens</name>
    <dbReference type="NCBI Taxonomy" id="526222"/>
    <lineage>
        <taxon>Bacteria</taxon>
        <taxon>Pseudomonadati</taxon>
        <taxon>Thermodesulfobacteriota</taxon>
        <taxon>Desulfovibrionia</taxon>
        <taxon>Desulfovibrionales</taxon>
        <taxon>Desulfovibrionaceae</taxon>
        <taxon>Maridesulfovibrio</taxon>
    </lineage>
</organism>
<protein>
    <submittedName>
        <fullName evidence="8">Methyl-accepting chemotaxis sensory transducer</fullName>
    </submittedName>
</protein>
<dbReference type="EMBL" id="CP001649">
    <property type="protein sequence ID" value="ACS79843.1"/>
    <property type="molecule type" value="Genomic_DNA"/>
</dbReference>
<sequence>MTVRSKFLIMLGFLVFSLLCLMISFHQLTQSQQKVSAAYEKRFTSYLLADELRQSSDDLTRLARTYVVTGDPSYEKQYFDILDIRNGNKPRPESYHRIYWDFVAAGDLKPRSDTKKIALLDLMKEAGFTDKELQKLEEAKNNSDGLVENETIAMNAVKGLYKDDRGQFTVKKEPDLEMSRQLTHDAAYHRYKANIMKPVDEFFVLMENRTFKAVQDALEISSFWKIIFVANLLIVVAATIMIIWLFNKVLKQLGIDPGYLYSVSHHIASGNLDVELQPQSDTQSVYSVFVSMISNLKKTIGEAERKSDEAAIEKEKAQAATAEALEAKQKAETAKTEGMIQAATQLEEVVDTINHASHKLGEQIEESSLGIREQSHRISETATAMEEMNTTVFEVAKNATDTATTANLARDKAEEGAAIVGEVVQGVNLVQENALKLKEDVTSLGHRAEGIGEVMNVITDIADQTNLLALNAAIEAARAGEAGRGFAVVADEVRKLAEKTMTATTEVGEAIRGIQLGTQKNISNVETSVKAIAEVTERAGMSGVALDEIVKLVEQASDQVRMIATASEQQSATSEEINKSIEDVDVISKQAAEGMVHFEEAAKTLSDQTIIMTNLIDEMKN</sequence>
<dbReference type="Gene3D" id="1.10.287.950">
    <property type="entry name" value="Methyl-accepting chemotaxis protein"/>
    <property type="match status" value="1"/>
</dbReference>
<evidence type="ECO:0000313" key="9">
    <source>
        <dbReference type="Proteomes" id="UP000002601"/>
    </source>
</evidence>
<name>C6BTR3_MARSD</name>
<comment type="similarity">
    <text evidence="3">Belongs to the methyl-accepting chemotaxis (MCP) protein family.</text>
</comment>
<dbReference type="PANTHER" id="PTHR32089:SF112">
    <property type="entry name" value="LYSOZYME-LIKE PROTEIN-RELATED"/>
    <property type="match status" value="1"/>
</dbReference>
<dbReference type="PANTHER" id="PTHR32089">
    <property type="entry name" value="METHYL-ACCEPTING CHEMOTAXIS PROTEIN MCPB"/>
    <property type="match status" value="1"/>
</dbReference>
<dbReference type="PROSITE" id="PS50111">
    <property type="entry name" value="CHEMOTAXIS_TRANSDUC_2"/>
    <property type="match status" value="1"/>
</dbReference>
<dbReference type="CDD" id="cd11386">
    <property type="entry name" value="MCP_signal"/>
    <property type="match status" value="1"/>
</dbReference>
<evidence type="ECO:0000256" key="2">
    <source>
        <dbReference type="ARBA" id="ARBA00023224"/>
    </source>
</evidence>
<dbReference type="SMART" id="SM00283">
    <property type="entry name" value="MA"/>
    <property type="match status" value="1"/>
</dbReference>
<dbReference type="Proteomes" id="UP000002601">
    <property type="component" value="Chromosome"/>
</dbReference>
<dbReference type="RefSeq" id="WP_015851659.1">
    <property type="nucleotide sequence ID" value="NC_012881.1"/>
</dbReference>
<keyword evidence="6" id="KW-0812">Transmembrane</keyword>
<keyword evidence="6" id="KW-0472">Membrane</keyword>
<keyword evidence="9" id="KW-1185">Reference proteome</keyword>
<dbReference type="OrthoDB" id="5444867at2"/>
<dbReference type="InterPro" id="IPR004089">
    <property type="entry name" value="MCPsignal_dom"/>
</dbReference>
<evidence type="ECO:0000259" key="7">
    <source>
        <dbReference type="PROSITE" id="PS50111"/>
    </source>
</evidence>
<dbReference type="HOGENOM" id="CLU_000445_107_16_7"/>
<dbReference type="FunFam" id="1.10.287.950:FF:000001">
    <property type="entry name" value="Methyl-accepting chemotaxis sensory transducer"/>
    <property type="match status" value="1"/>
</dbReference>